<evidence type="ECO:0000313" key="3">
    <source>
        <dbReference type="EMBL" id="OGC76250.1"/>
    </source>
</evidence>
<reference evidence="3 4" key="1">
    <citation type="journal article" date="2016" name="Nat. Commun.">
        <title>Thousands of microbial genomes shed light on interconnected biogeochemical processes in an aquifer system.</title>
        <authorList>
            <person name="Anantharaman K."/>
            <person name="Brown C.T."/>
            <person name="Hug L.A."/>
            <person name="Sharon I."/>
            <person name="Castelle C.J."/>
            <person name="Probst A.J."/>
            <person name="Thomas B.C."/>
            <person name="Singh A."/>
            <person name="Wilkins M.J."/>
            <person name="Karaoz U."/>
            <person name="Brodie E.L."/>
            <person name="Williams K.H."/>
            <person name="Hubbard S.S."/>
            <person name="Banfield J.F."/>
        </authorList>
    </citation>
    <scope>NUCLEOTIDE SEQUENCE [LARGE SCALE GENOMIC DNA]</scope>
</reference>
<protein>
    <recommendedName>
        <fullName evidence="2">Rad50/SbcC-type AAA domain-containing protein</fullName>
    </recommendedName>
</protein>
<accession>A0A1F4X3H2</accession>
<name>A0A1F4X3H2_UNCKA</name>
<organism evidence="3 4">
    <name type="scientific">candidate division WWE3 bacterium RIFOXYD1_FULL_39_9</name>
    <dbReference type="NCBI Taxonomy" id="1802649"/>
    <lineage>
        <taxon>Bacteria</taxon>
        <taxon>Katanobacteria</taxon>
    </lineage>
</organism>
<keyword evidence="1" id="KW-0175">Coiled coil</keyword>
<feature type="coiled-coil region" evidence="1">
    <location>
        <begin position="164"/>
        <end position="191"/>
    </location>
</feature>
<dbReference type="InterPro" id="IPR038729">
    <property type="entry name" value="Rad50/SbcC_AAA"/>
</dbReference>
<dbReference type="Gene3D" id="3.40.50.300">
    <property type="entry name" value="P-loop containing nucleotide triphosphate hydrolases"/>
    <property type="match status" value="1"/>
</dbReference>
<dbReference type="Pfam" id="PF13476">
    <property type="entry name" value="AAA_23"/>
    <property type="match status" value="1"/>
</dbReference>
<dbReference type="Proteomes" id="UP000176815">
    <property type="component" value="Unassembled WGS sequence"/>
</dbReference>
<proteinExistence type="predicted"/>
<evidence type="ECO:0000313" key="4">
    <source>
        <dbReference type="Proteomes" id="UP000176815"/>
    </source>
</evidence>
<feature type="coiled-coil region" evidence="1">
    <location>
        <begin position="218"/>
        <end position="347"/>
    </location>
</feature>
<evidence type="ECO:0000259" key="2">
    <source>
        <dbReference type="Pfam" id="PF13476"/>
    </source>
</evidence>
<feature type="domain" description="Rad50/SbcC-type AAA" evidence="2">
    <location>
        <begin position="7"/>
        <end position="321"/>
    </location>
</feature>
<dbReference type="SUPFAM" id="SSF52540">
    <property type="entry name" value="P-loop containing nucleoside triphosphate hydrolases"/>
    <property type="match status" value="1"/>
</dbReference>
<dbReference type="AlphaFoldDB" id="A0A1F4X3H2"/>
<comment type="caution">
    <text evidence="3">The sequence shown here is derived from an EMBL/GenBank/DDBJ whole genome shotgun (WGS) entry which is preliminary data.</text>
</comment>
<dbReference type="EMBL" id="MEWG01000047">
    <property type="protein sequence ID" value="OGC76250.1"/>
    <property type="molecule type" value="Genomic_DNA"/>
</dbReference>
<dbReference type="GO" id="GO:0006302">
    <property type="term" value="P:double-strand break repair"/>
    <property type="evidence" value="ECO:0007669"/>
    <property type="project" value="InterPro"/>
</dbReference>
<dbReference type="InterPro" id="IPR027417">
    <property type="entry name" value="P-loop_NTPase"/>
</dbReference>
<evidence type="ECO:0000256" key="1">
    <source>
        <dbReference type="SAM" id="Coils"/>
    </source>
</evidence>
<sequence>MKFKQFKIQNFMSWEKETFDLSPNVNIICGVSDKGKSAILKGLKWLKDNDPSGNEFASDWIKKKKKNGDFELTGECIFTVVFEDGTEISRVKGPKSNEYRISTLTKPLEAVGTRVPDEVSNPLNMSEINFQEQDNPHFLVGDKPGEIGRKLNQIASLSDIDTSFRNADSEIRDTRATIKREEAELIRAELQVEDFNWVDSAEKELTELEQIESSLSIIRNDEQRLRNGKSKIIELQKEIDRYKPLTVNAKKEIEQLISLKQEISTIENKIAELESIENKIADLEDEIERANSIVKAKEDISLLLKQRNEIDSLRKEIDQFIEIENKIIDAKEELEKAEKEYKKVATEYKLMAPKECPLCGGDWK</sequence>
<gene>
    <name evidence="3" type="ORF">A2619_02235</name>
</gene>
<dbReference type="GO" id="GO:0016887">
    <property type="term" value="F:ATP hydrolysis activity"/>
    <property type="evidence" value="ECO:0007669"/>
    <property type="project" value="InterPro"/>
</dbReference>